<dbReference type="eggNOG" id="COG0436">
    <property type="taxonomic scope" value="Bacteria"/>
</dbReference>
<comment type="cofactor">
    <cofactor evidence="1">
        <name>pyridoxal 5'-phosphate</name>
        <dbReference type="ChEBI" id="CHEBI:597326"/>
    </cofactor>
</comment>
<name>A0A073AY08_9PSEU</name>
<dbReference type="SUPFAM" id="SSF53383">
    <property type="entry name" value="PLP-dependent transferases"/>
    <property type="match status" value="1"/>
</dbReference>
<comment type="similarity">
    <text evidence="2">Belongs to the class-I pyridoxal-phosphate-dependent aminotransferase family.</text>
</comment>
<sequence length="83" mass="9064">MAELGITRVAPADGAFYVWADISEFTDDSAEFCQRLLAETGLAMVPGGDFDPVEGHRFVRMSFAGSSSDMQEAVSRLGKFLQR</sequence>
<dbReference type="AlphaFoldDB" id="A0A073AY08"/>
<proteinExistence type="inferred from homology"/>
<dbReference type="InterPro" id="IPR015421">
    <property type="entry name" value="PyrdxlP-dep_Trfase_major"/>
</dbReference>
<evidence type="ECO:0000259" key="6">
    <source>
        <dbReference type="Pfam" id="PF00155"/>
    </source>
</evidence>
<evidence type="ECO:0000313" key="8">
    <source>
        <dbReference type="Proteomes" id="UP000031419"/>
    </source>
</evidence>
<dbReference type="PANTHER" id="PTHR46383:SF1">
    <property type="entry name" value="ASPARTATE AMINOTRANSFERASE"/>
    <property type="match status" value="1"/>
</dbReference>
<dbReference type="Gene3D" id="3.40.640.10">
    <property type="entry name" value="Type I PLP-dependent aspartate aminotransferase-like (Major domain)"/>
    <property type="match status" value="1"/>
</dbReference>
<dbReference type="GO" id="GO:0006520">
    <property type="term" value="P:amino acid metabolic process"/>
    <property type="evidence" value="ECO:0007669"/>
    <property type="project" value="InterPro"/>
</dbReference>
<evidence type="ECO:0000313" key="7">
    <source>
        <dbReference type="EMBL" id="KEI44618.1"/>
    </source>
</evidence>
<dbReference type="Proteomes" id="UP000031419">
    <property type="component" value="Unassembled WGS sequence"/>
</dbReference>
<dbReference type="EMBL" id="JNVU01000024">
    <property type="protein sequence ID" value="KEI44618.1"/>
    <property type="molecule type" value="Genomic_DNA"/>
</dbReference>
<dbReference type="GO" id="GO:0030170">
    <property type="term" value="F:pyridoxal phosphate binding"/>
    <property type="evidence" value="ECO:0007669"/>
    <property type="project" value="InterPro"/>
</dbReference>
<dbReference type="Pfam" id="PF00155">
    <property type="entry name" value="Aminotran_1_2"/>
    <property type="match status" value="1"/>
</dbReference>
<dbReference type="InterPro" id="IPR050596">
    <property type="entry name" value="AspAT/PAT-like"/>
</dbReference>
<gene>
    <name evidence="7" type="ORF">GU90_08895</name>
</gene>
<dbReference type="InterPro" id="IPR004839">
    <property type="entry name" value="Aminotransferase_I/II_large"/>
</dbReference>
<evidence type="ECO:0000256" key="3">
    <source>
        <dbReference type="ARBA" id="ARBA00022576"/>
    </source>
</evidence>
<organism evidence="7 8">
    <name type="scientific">Saccharopolyspora rectivirgula</name>
    <dbReference type="NCBI Taxonomy" id="28042"/>
    <lineage>
        <taxon>Bacteria</taxon>
        <taxon>Bacillati</taxon>
        <taxon>Actinomycetota</taxon>
        <taxon>Actinomycetes</taxon>
        <taxon>Pseudonocardiales</taxon>
        <taxon>Pseudonocardiaceae</taxon>
        <taxon>Saccharopolyspora</taxon>
    </lineage>
</organism>
<accession>A0A073AY08</accession>
<keyword evidence="3" id="KW-0032">Aminotransferase</keyword>
<protein>
    <recommendedName>
        <fullName evidence="6">Aminotransferase class I/classII large domain-containing protein</fullName>
    </recommendedName>
</protein>
<evidence type="ECO:0000256" key="4">
    <source>
        <dbReference type="ARBA" id="ARBA00022679"/>
    </source>
</evidence>
<evidence type="ECO:0000256" key="2">
    <source>
        <dbReference type="ARBA" id="ARBA00007441"/>
    </source>
</evidence>
<evidence type="ECO:0000256" key="5">
    <source>
        <dbReference type="ARBA" id="ARBA00022898"/>
    </source>
</evidence>
<feature type="domain" description="Aminotransferase class I/classII large" evidence="6">
    <location>
        <begin position="8"/>
        <end position="77"/>
    </location>
</feature>
<keyword evidence="5" id="KW-0663">Pyridoxal phosphate</keyword>
<keyword evidence="8" id="KW-1185">Reference proteome</keyword>
<keyword evidence="4" id="KW-0808">Transferase</keyword>
<dbReference type="PANTHER" id="PTHR46383">
    <property type="entry name" value="ASPARTATE AMINOTRANSFERASE"/>
    <property type="match status" value="1"/>
</dbReference>
<reference evidence="7 8" key="1">
    <citation type="submission" date="2014-06" db="EMBL/GenBank/DDBJ databases">
        <title>Saccharopolyspora rectivirgula DSM-43113 Genome sequencing.</title>
        <authorList>
            <person name="Barrera C."/>
            <person name="Millon L."/>
            <person name="Rognon B."/>
            <person name="Zaugg C."/>
            <person name="Monod M."/>
        </authorList>
    </citation>
    <scope>NUCLEOTIDE SEQUENCE [LARGE SCALE GENOMIC DNA]</scope>
    <source>
        <strain evidence="7 8">DSM 43113</strain>
    </source>
</reference>
<dbReference type="GO" id="GO:0008483">
    <property type="term" value="F:transaminase activity"/>
    <property type="evidence" value="ECO:0007669"/>
    <property type="project" value="UniProtKB-KW"/>
</dbReference>
<dbReference type="STRING" id="28042.GU90_08895"/>
<dbReference type="InterPro" id="IPR015424">
    <property type="entry name" value="PyrdxlP-dep_Trfase"/>
</dbReference>
<comment type="caution">
    <text evidence="7">The sequence shown here is derived from an EMBL/GenBank/DDBJ whole genome shotgun (WGS) entry which is preliminary data.</text>
</comment>
<evidence type="ECO:0000256" key="1">
    <source>
        <dbReference type="ARBA" id="ARBA00001933"/>
    </source>
</evidence>